<keyword evidence="3" id="KW-0812">Transmembrane</keyword>
<comment type="caution">
    <text evidence="4">The sequence shown here is derived from an EMBL/GenBank/DDBJ whole genome shotgun (WGS) entry which is preliminary data.</text>
</comment>
<keyword evidence="3" id="KW-0472">Membrane</keyword>
<feature type="transmembrane region" description="Helical" evidence="3">
    <location>
        <begin position="39"/>
        <end position="64"/>
    </location>
</feature>
<feature type="region of interest" description="Disordered" evidence="2">
    <location>
        <begin position="1"/>
        <end position="28"/>
    </location>
</feature>
<protein>
    <recommendedName>
        <fullName evidence="6">Golgi apparatus membrane protein TVP15</fullName>
    </recommendedName>
</protein>
<name>A0ABD3BUK9_9LAMI</name>
<evidence type="ECO:0000256" key="1">
    <source>
        <dbReference type="SAM" id="Coils"/>
    </source>
</evidence>
<keyword evidence="3" id="KW-1133">Transmembrane helix</keyword>
<dbReference type="PANTHER" id="PTHR34965">
    <property type="entry name" value="OS07G0118300 PROTEIN"/>
    <property type="match status" value="1"/>
</dbReference>
<feature type="coiled-coil region" evidence="1">
    <location>
        <begin position="169"/>
        <end position="196"/>
    </location>
</feature>
<gene>
    <name evidence="4" type="ORF">CASFOL_035896</name>
</gene>
<dbReference type="AlphaFoldDB" id="A0ABD3BUK9"/>
<evidence type="ECO:0008006" key="6">
    <source>
        <dbReference type="Google" id="ProtNLM"/>
    </source>
</evidence>
<proteinExistence type="predicted"/>
<evidence type="ECO:0000313" key="4">
    <source>
        <dbReference type="EMBL" id="KAL3620984.1"/>
    </source>
</evidence>
<keyword evidence="1" id="KW-0175">Coiled coil</keyword>
<reference evidence="5" key="1">
    <citation type="journal article" date="2024" name="IScience">
        <title>Strigolactones Initiate the Formation of Haustorium-like Structures in Castilleja.</title>
        <authorList>
            <person name="Buerger M."/>
            <person name="Peterson D."/>
            <person name="Chory J."/>
        </authorList>
    </citation>
    <scope>NUCLEOTIDE SEQUENCE [LARGE SCALE GENOMIC DNA]</scope>
</reference>
<feature type="transmembrane region" description="Helical" evidence="3">
    <location>
        <begin position="142"/>
        <end position="165"/>
    </location>
</feature>
<organism evidence="4 5">
    <name type="scientific">Castilleja foliolosa</name>
    <dbReference type="NCBI Taxonomy" id="1961234"/>
    <lineage>
        <taxon>Eukaryota</taxon>
        <taxon>Viridiplantae</taxon>
        <taxon>Streptophyta</taxon>
        <taxon>Embryophyta</taxon>
        <taxon>Tracheophyta</taxon>
        <taxon>Spermatophyta</taxon>
        <taxon>Magnoliopsida</taxon>
        <taxon>eudicotyledons</taxon>
        <taxon>Gunneridae</taxon>
        <taxon>Pentapetalae</taxon>
        <taxon>asterids</taxon>
        <taxon>lamiids</taxon>
        <taxon>Lamiales</taxon>
        <taxon>Orobanchaceae</taxon>
        <taxon>Pedicularideae</taxon>
        <taxon>Castillejinae</taxon>
        <taxon>Castilleja</taxon>
    </lineage>
</organism>
<evidence type="ECO:0000256" key="3">
    <source>
        <dbReference type="SAM" id="Phobius"/>
    </source>
</evidence>
<feature type="transmembrane region" description="Helical" evidence="3">
    <location>
        <begin position="76"/>
        <end position="93"/>
    </location>
</feature>
<dbReference type="EMBL" id="JAVIJP010000066">
    <property type="protein sequence ID" value="KAL3620984.1"/>
    <property type="molecule type" value="Genomic_DNA"/>
</dbReference>
<keyword evidence="5" id="KW-1185">Reference proteome</keyword>
<dbReference type="PANTHER" id="PTHR34965:SF1">
    <property type="entry name" value="OS07G0118300 PROTEIN"/>
    <property type="match status" value="1"/>
</dbReference>
<sequence length="202" mass="22554">MEGESSRRADSHAAAVPGSPRHPPASAGRIRARPDGFLIACRCFSFITSLSAMLCIAVNVLSAVRSFRNGSDIFDGIFRCYAVVIAVFVVVAETEWGVVMKFSKVLEYWAGRGMLQIFVAVMTRAYPEYLRDRQELFLFQSIASYLLLACGVVYVISGVLCIGAVKRARLKKELSREQAIKDLQDLERRREELESLLIPDQV</sequence>
<dbReference type="Proteomes" id="UP001632038">
    <property type="component" value="Unassembled WGS sequence"/>
</dbReference>
<accession>A0ABD3BUK9</accession>
<feature type="compositionally biased region" description="Basic and acidic residues" evidence="2">
    <location>
        <begin position="1"/>
        <end position="11"/>
    </location>
</feature>
<evidence type="ECO:0000256" key="2">
    <source>
        <dbReference type="SAM" id="MobiDB-lite"/>
    </source>
</evidence>
<feature type="transmembrane region" description="Helical" evidence="3">
    <location>
        <begin position="105"/>
        <end position="122"/>
    </location>
</feature>
<evidence type="ECO:0000313" key="5">
    <source>
        <dbReference type="Proteomes" id="UP001632038"/>
    </source>
</evidence>